<sequence length="84" mass="9776">MSKSIYNIVASGKQEKDHQTNDKQQCRVCNPHLNYSSVRQFPENLEYRDVLGQIYLLNTDQPCYIIHDGGIRKQPRRIESDSGH</sequence>
<protein>
    <submittedName>
        <fullName evidence="2">Uncharacterized protein</fullName>
    </submittedName>
</protein>
<gene>
    <name evidence="2" type="ORF">NDU88_000504</name>
</gene>
<dbReference type="EMBL" id="JANPWB010000016">
    <property type="protein sequence ID" value="KAJ1080285.1"/>
    <property type="molecule type" value="Genomic_DNA"/>
</dbReference>
<evidence type="ECO:0000256" key="1">
    <source>
        <dbReference type="SAM" id="MobiDB-lite"/>
    </source>
</evidence>
<evidence type="ECO:0000313" key="2">
    <source>
        <dbReference type="EMBL" id="KAJ1080285.1"/>
    </source>
</evidence>
<accession>A0AAV7KY08</accession>
<evidence type="ECO:0000313" key="3">
    <source>
        <dbReference type="Proteomes" id="UP001066276"/>
    </source>
</evidence>
<keyword evidence="3" id="KW-1185">Reference proteome</keyword>
<comment type="caution">
    <text evidence="2">The sequence shown here is derived from an EMBL/GenBank/DDBJ whole genome shotgun (WGS) entry which is preliminary data.</text>
</comment>
<feature type="compositionally biased region" description="Basic and acidic residues" evidence="1">
    <location>
        <begin position="13"/>
        <end position="22"/>
    </location>
</feature>
<dbReference type="AlphaFoldDB" id="A0AAV7KY08"/>
<feature type="region of interest" description="Disordered" evidence="1">
    <location>
        <begin position="1"/>
        <end position="22"/>
    </location>
</feature>
<reference evidence="2" key="1">
    <citation type="journal article" date="2022" name="bioRxiv">
        <title>Sequencing and chromosome-scale assembly of the giantPleurodeles waltlgenome.</title>
        <authorList>
            <person name="Brown T."/>
            <person name="Elewa A."/>
            <person name="Iarovenko S."/>
            <person name="Subramanian E."/>
            <person name="Araus A.J."/>
            <person name="Petzold A."/>
            <person name="Susuki M."/>
            <person name="Suzuki K.-i.T."/>
            <person name="Hayashi T."/>
            <person name="Toyoda A."/>
            <person name="Oliveira C."/>
            <person name="Osipova E."/>
            <person name="Leigh N.D."/>
            <person name="Simon A."/>
            <person name="Yun M.H."/>
        </authorList>
    </citation>
    <scope>NUCLEOTIDE SEQUENCE</scope>
    <source>
        <strain evidence="2">20211129_DDA</strain>
        <tissue evidence="2">Liver</tissue>
    </source>
</reference>
<organism evidence="2 3">
    <name type="scientific">Pleurodeles waltl</name>
    <name type="common">Iberian ribbed newt</name>
    <dbReference type="NCBI Taxonomy" id="8319"/>
    <lineage>
        <taxon>Eukaryota</taxon>
        <taxon>Metazoa</taxon>
        <taxon>Chordata</taxon>
        <taxon>Craniata</taxon>
        <taxon>Vertebrata</taxon>
        <taxon>Euteleostomi</taxon>
        <taxon>Amphibia</taxon>
        <taxon>Batrachia</taxon>
        <taxon>Caudata</taxon>
        <taxon>Salamandroidea</taxon>
        <taxon>Salamandridae</taxon>
        <taxon>Pleurodelinae</taxon>
        <taxon>Pleurodeles</taxon>
    </lineage>
</organism>
<proteinExistence type="predicted"/>
<name>A0AAV7KY08_PLEWA</name>
<dbReference type="Proteomes" id="UP001066276">
    <property type="component" value="Chromosome 12"/>
</dbReference>